<dbReference type="EMBL" id="AOFI03000105">
    <property type="protein sequence ID" value="KAF4321492.1"/>
    <property type="molecule type" value="Genomic_DNA"/>
</dbReference>
<evidence type="ECO:0000313" key="4">
    <source>
        <dbReference type="Proteomes" id="UP000702964"/>
    </source>
</evidence>
<name>A0A8J4SER8_9STRA</name>
<evidence type="ECO:0000256" key="2">
    <source>
        <dbReference type="SAM" id="SignalP"/>
    </source>
</evidence>
<feature type="chain" id="PRO_5035168405" evidence="2">
    <location>
        <begin position="24"/>
        <end position="218"/>
    </location>
</feature>
<evidence type="ECO:0000256" key="1">
    <source>
        <dbReference type="SAM" id="MobiDB-lite"/>
    </source>
</evidence>
<proteinExistence type="predicted"/>
<feature type="region of interest" description="Disordered" evidence="1">
    <location>
        <begin position="30"/>
        <end position="218"/>
    </location>
</feature>
<feature type="signal peptide" evidence="2">
    <location>
        <begin position="1"/>
        <end position="23"/>
    </location>
</feature>
<accession>A0A8J4SER8</accession>
<dbReference type="AlphaFoldDB" id="A0A8J4SER8"/>
<organism evidence="3 4">
    <name type="scientific">Phytophthora kernoviae 00238/432</name>
    <dbReference type="NCBI Taxonomy" id="1284355"/>
    <lineage>
        <taxon>Eukaryota</taxon>
        <taxon>Sar</taxon>
        <taxon>Stramenopiles</taxon>
        <taxon>Oomycota</taxon>
        <taxon>Peronosporomycetes</taxon>
        <taxon>Peronosporales</taxon>
        <taxon>Peronosporaceae</taxon>
        <taxon>Phytophthora</taxon>
    </lineage>
</organism>
<reference evidence="3" key="2">
    <citation type="submission" date="2020-02" db="EMBL/GenBank/DDBJ databases">
        <authorList>
            <person name="Studholme D.J."/>
        </authorList>
    </citation>
    <scope>NUCLEOTIDE SEQUENCE</scope>
    <source>
        <strain evidence="3">00238/432</strain>
    </source>
</reference>
<keyword evidence="2" id="KW-0732">Signal</keyword>
<feature type="compositionally biased region" description="Low complexity" evidence="1">
    <location>
        <begin position="32"/>
        <end position="83"/>
    </location>
</feature>
<protein>
    <submittedName>
        <fullName evidence="3">Uncharacterized protein</fullName>
    </submittedName>
</protein>
<feature type="compositionally biased region" description="Low complexity" evidence="1">
    <location>
        <begin position="99"/>
        <end position="154"/>
    </location>
</feature>
<sequence>MNLNKIVAYLAIVSMAVASIAEASAPVNVPVSSTGTWGQSTQTTQNQQQQGQSSGTWGQSTETSTEQQQQQGQSTTTVSGSVGVDITTQGGESAETPCSGNQSSTGTWGQSTQTTQNQQQQGQSSGTWGQSTETSTEQQQQQGQSTTTVSGSVGVDITTQGGESAETPCSGDQSATGTSTGVSTKTASSTSSGTSSADSYTESTTQQSAIQSRRALRH</sequence>
<feature type="compositionally biased region" description="Low complexity" evidence="1">
    <location>
        <begin position="174"/>
        <end position="203"/>
    </location>
</feature>
<gene>
    <name evidence="3" type="ORF">G195_003565</name>
</gene>
<reference evidence="3" key="1">
    <citation type="journal article" date="2015" name="Genom Data">
        <title>Draft genome sequences of Phytophthora kernoviae and Phytophthora ramorum lineage EU2 from Scotland.</title>
        <authorList>
            <person name="Sambles C."/>
            <person name="Schlenzig A."/>
            <person name="O'Neill P."/>
            <person name="Grant M."/>
            <person name="Studholme D.J."/>
        </authorList>
    </citation>
    <scope>NUCLEOTIDE SEQUENCE</scope>
    <source>
        <strain evidence="3">00238/432</strain>
    </source>
</reference>
<dbReference type="Proteomes" id="UP000702964">
    <property type="component" value="Unassembled WGS sequence"/>
</dbReference>
<comment type="caution">
    <text evidence="3">The sequence shown here is derived from an EMBL/GenBank/DDBJ whole genome shotgun (WGS) entry which is preliminary data.</text>
</comment>
<evidence type="ECO:0000313" key="3">
    <source>
        <dbReference type="EMBL" id="KAF4321492.1"/>
    </source>
</evidence>